<dbReference type="AlphaFoldDB" id="A0A502GX37"/>
<comment type="caution">
    <text evidence="3">The sequence shown here is derived from an EMBL/GenBank/DDBJ whole genome shotgun (WGS) entry which is preliminary data.</text>
</comment>
<accession>A0A502GX37</accession>
<dbReference type="RefSeq" id="WP_140466589.1">
    <property type="nucleotide sequence ID" value="NZ_RCYZ01000004.1"/>
</dbReference>
<name>A0A502GX37_9BACT</name>
<sequence length="88" mass="9014">MKNLLLAGALTLGLAAAARAQTAPPAATPPAPTTTPAASGAPLSRDASSPGMSSDDRVRLGRAKQKSDQLPKRKSDRADEKKLPKPSN</sequence>
<feature type="region of interest" description="Disordered" evidence="1">
    <location>
        <begin position="17"/>
        <end position="88"/>
    </location>
</feature>
<evidence type="ECO:0000313" key="3">
    <source>
        <dbReference type="EMBL" id="TPG65938.1"/>
    </source>
</evidence>
<feature type="compositionally biased region" description="Low complexity" evidence="1">
    <location>
        <begin position="34"/>
        <end position="43"/>
    </location>
</feature>
<keyword evidence="4" id="KW-1185">Reference proteome</keyword>
<reference evidence="3 4" key="1">
    <citation type="journal article" date="2019" name="Environ. Microbiol.">
        <title>Species interactions and distinct microbial communities in high Arctic permafrost affected cryosols are associated with the CH4 and CO2 gas fluxes.</title>
        <authorList>
            <person name="Altshuler I."/>
            <person name="Hamel J."/>
            <person name="Turney S."/>
            <person name="Magnuson E."/>
            <person name="Levesque R."/>
            <person name="Greer C."/>
            <person name="Whyte L.G."/>
        </authorList>
    </citation>
    <scope>NUCLEOTIDE SEQUENCE [LARGE SCALE GENOMIC DNA]</scope>
    <source>
        <strain evidence="3 4">S9.2P</strain>
    </source>
</reference>
<proteinExistence type="predicted"/>
<organism evidence="3 4">
    <name type="scientific">Hymenobacter nivis</name>
    <dbReference type="NCBI Taxonomy" id="1850093"/>
    <lineage>
        <taxon>Bacteria</taxon>
        <taxon>Pseudomonadati</taxon>
        <taxon>Bacteroidota</taxon>
        <taxon>Cytophagia</taxon>
        <taxon>Cytophagales</taxon>
        <taxon>Hymenobacteraceae</taxon>
        <taxon>Hymenobacter</taxon>
    </lineage>
</organism>
<evidence type="ECO:0000313" key="4">
    <source>
        <dbReference type="Proteomes" id="UP000317646"/>
    </source>
</evidence>
<dbReference type="EMBL" id="RCYZ01000004">
    <property type="protein sequence ID" value="TPG65938.1"/>
    <property type="molecule type" value="Genomic_DNA"/>
</dbReference>
<protein>
    <submittedName>
        <fullName evidence="3">Uncharacterized protein</fullName>
    </submittedName>
</protein>
<gene>
    <name evidence="3" type="ORF">EAH73_11160</name>
</gene>
<dbReference type="Proteomes" id="UP000317646">
    <property type="component" value="Unassembled WGS sequence"/>
</dbReference>
<evidence type="ECO:0000256" key="1">
    <source>
        <dbReference type="SAM" id="MobiDB-lite"/>
    </source>
</evidence>
<feature type="signal peptide" evidence="2">
    <location>
        <begin position="1"/>
        <end position="20"/>
    </location>
</feature>
<feature type="compositionally biased region" description="Basic and acidic residues" evidence="1">
    <location>
        <begin position="54"/>
        <end position="88"/>
    </location>
</feature>
<feature type="chain" id="PRO_5021257024" evidence="2">
    <location>
        <begin position="21"/>
        <end position="88"/>
    </location>
</feature>
<evidence type="ECO:0000256" key="2">
    <source>
        <dbReference type="SAM" id="SignalP"/>
    </source>
</evidence>
<keyword evidence="2" id="KW-0732">Signal</keyword>